<evidence type="ECO:0000256" key="7">
    <source>
        <dbReference type="PROSITE-ProRule" id="PRU00042"/>
    </source>
</evidence>
<name>A0A430QU54_SCHBO</name>
<keyword evidence="4 7" id="KW-0863">Zinc-finger</keyword>
<proteinExistence type="predicted"/>
<dbReference type="Gene3D" id="3.30.160.60">
    <property type="entry name" value="Classic Zinc Finger"/>
    <property type="match status" value="2"/>
</dbReference>
<accession>A0A430QU54</accession>
<dbReference type="GO" id="GO:0000978">
    <property type="term" value="F:RNA polymerase II cis-regulatory region sequence-specific DNA binding"/>
    <property type="evidence" value="ECO:0007669"/>
    <property type="project" value="TreeGrafter"/>
</dbReference>
<gene>
    <name evidence="10" type="ORF">DC041_0012301</name>
</gene>
<dbReference type="PROSITE" id="PS50157">
    <property type="entry name" value="ZINC_FINGER_C2H2_2"/>
    <property type="match status" value="2"/>
</dbReference>
<feature type="compositionally biased region" description="Basic and acidic residues" evidence="8">
    <location>
        <begin position="51"/>
        <end position="63"/>
    </location>
</feature>
<evidence type="ECO:0000313" key="10">
    <source>
        <dbReference type="EMBL" id="RTG91240.1"/>
    </source>
</evidence>
<evidence type="ECO:0000256" key="4">
    <source>
        <dbReference type="ARBA" id="ARBA00022771"/>
    </source>
</evidence>
<keyword evidence="11" id="KW-1185">Reference proteome</keyword>
<comment type="caution">
    <text evidence="10">The sequence shown here is derived from an EMBL/GenBank/DDBJ whole genome shotgun (WGS) entry which is preliminary data.</text>
</comment>
<dbReference type="Pfam" id="PF00096">
    <property type="entry name" value="zf-C2H2"/>
    <property type="match status" value="2"/>
</dbReference>
<dbReference type="AlphaFoldDB" id="A0A430QU54"/>
<dbReference type="InterPro" id="IPR036236">
    <property type="entry name" value="Znf_C2H2_sf"/>
</dbReference>
<dbReference type="SMART" id="SM00355">
    <property type="entry name" value="ZnF_C2H2"/>
    <property type="match status" value="3"/>
</dbReference>
<evidence type="ECO:0000256" key="6">
    <source>
        <dbReference type="ARBA" id="ARBA00023242"/>
    </source>
</evidence>
<comment type="subcellular location">
    <subcellularLocation>
        <location evidence="1">Nucleus</location>
    </subcellularLocation>
</comment>
<reference evidence="10 11" key="1">
    <citation type="journal article" date="2019" name="PLoS Pathog.">
        <title>Genome sequence of the bovine parasite Schistosoma bovis Tanzania.</title>
        <authorList>
            <person name="Oey H."/>
            <person name="Zakrzewski M."/>
            <person name="Gobert G."/>
            <person name="Gravermann K."/>
            <person name="Stoye J."/>
            <person name="Jones M."/>
            <person name="Mcmanus D."/>
            <person name="Krause L."/>
        </authorList>
    </citation>
    <scope>NUCLEOTIDE SEQUENCE [LARGE SCALE GENOMIC DNA]</scope>
    <source>
        <strain evidence="10 11">TAN1997</strain>
    </source>
</reference>
<feature type="compositionally biased region" description="Polar residues" evidence="8">
    <location>
        <begin position="221"/>
        <end position="254"/>
    </location>
</feature>
<feature type="domain" description="C2H2-type" evidence="9">
    <location>
        <begin position="313"/>
        <end position="340"/>
    </location>
</feature>
<evidence type="ECO:0000256" key="2">
    <source>
        <dbReference type="ARBA" id="ARBA00022723"/>
    </source>
</evidence>
<dbReference type="FunFam" id="3.30.160.60:FF:000744">
    <property type="entry name" value="zinc finger E-box-binding homeobox 1"/>
    <property type="match status" value="1"/>
</dbReference>
<evidence type="ECO:0000256" key="1">
    <source>
        <dbReference type="ARBA" id="ARBA00004123"/>
    </source>
</evidence>
<organism evidence="10 11">
    <name type="scientific">Schistosoma bovis</name>
    <name type="common">Blood fluke</name>
    <dbReference type="NCBI Taxonomy" id="6184"/>
    <lineage>
        <taxon>Eukaryota</taxon>
        <taxon>Metazoa</taxon>
        <taxon>Spiralia</taxon>
        <taxon>Lophotrochozoa</taxon>
        <taxon>Platyhelminthes</taxon>
        <taxon>Trematoda</taxon>
        <taxon>Digenea</taxon>
        <taxon>Strigeidida</taxon>
        <taxon>Schistosomatoidea</taxon>
        <taxon>Schistosomatidae</taxon>
        <taxon>Schistosoma</taxon>
    </lineage>
</organism>
<evidence type="ECO:0000256" key="8">
    <source>
        <dbReference type="SAM" id="MobiDB-lite"/>
    </source>
</evidence>
<dbReference type="InterPro" id="IPR050527">
    <property type="entry name" value="Snail/Krueppel_Znf"/>
</dbReference>
<dbReference type="FunFam" id="3.30.160.60:FF:002169">
    <property type="entry name" value="Zgc:174573"/>
    <property type="match status" value="1"/>
</dbReference>
<protein>
    <recommendedName>
        <fullName evidence="9">C2H2-type domain-containing protein</fullName>
    </recommendedName>
</protein>
<keyword evidence="3" id="KW-0677">Repeat</keyword>
<dbReference type="PANTHER" id="PTHR24388">
    <property type="entry name" value="ZINC FINGER PROTEIN"/>
    <property type="match status" value="1"/>
</dbReference>
<dbReference type="InterPro" id="IPR013087">
    <property type="entry name" value="Znf_C2H2_type"/>
</dbReference>
<feature type="region of interest" description="Disordered" evidence="8">
    <location>
        <begin position="51"/>
        <end position="87"/>
    </location>
</feature>
<keyword evidence="5" id="KW-0862">Zinc</keyword>
<evidence type="ECO:0000313" key="11">
    <source>
        <dbReference type="Proteomes" id="UP000290809"/>
    </source>
</evidence>
<dbReference type="GO" id="GO:0000981">
    <property type="term" value="F:DNA-binding transcription factor activity, RNA polymerase II-specific"/>
    <property type="evidence" value="ECO:0007669"/>
    <property type="project" value="TreeGrafter"/>
</dbReference>
<dbReference type="PANTHER" id="PTHR24388:SF79">
    <property type="entry name" value="C2H2-TYPE DOMAIN-CONTAINING PROTEIN"/>
    <property type="match status" value="1"/>
</dbReference>
<feature type="domain" description="C2H2-type" evidence="9">
    <location>
        <begin position="341"/>
        <end position="368"/>
    </location>
</feature>
<sequence>MLVEGTESHYINFLSHLQRSMPVTSGICNHKLEKCNECNLLQEEQREKALANRNKIKSERTKGLFEPTSRNQRQQQQERMKGSNKSLLQQNEPEFQTRRHQINQLQNNILTLRTRKYSANQIEERNAKTNSANKRFNSAYSGFDTVYGNNNSDFNEPTTDRSNNTELNEKLPNTVGHHLNFIIFSLSKTQPITNIGLSLPTIPNENFTETTTATIKSTEESNTSMSNRNNVNLSPTAKKQSPNAAMWGPSSNNSDVDNDEGADEDDDATDKNLHQCKSREREKQFINCPVCCKTMRRGSLREHMDRHANSGKFKCDACEKTFSRASAREKHIRTHTGERPYKCELCSKAYRQKVHLNEHLRSHTGVRPYLCKLCGFCLASKSLQIDICVRMELKKILIMILMFG</sequence>
<keyword evidence="6" id="KW-0539">Nucleus</keyword>
<feature type="region of interest" description="Disordered" evidence="8">
    <location>
        <begin position="217"/>
        <end position="275"/>
    </location>
</feature>
<dbReference type="GO" id="GO:0008270">
    <property type="term" value="F:zinc ion binding"/>
    <property type="evidence" value="ECO:0007669"/>
    <property type="project" value="UniProtKB-KW"/>
</dbReference>
<evidence type="ECO:0000259" key="9">
    <source>
        <dbReference type="PROSITE" id="PS50157"/>
    </source>
</evidence>
<evidence type="ECO:0000256" key="5">
    <source>
        <dbReference type="ARBA" id="ARBA00022833"/>
    </source>
</evidence>
<dbReference type="EMBL" id="QMKO01000371">
    <property type="protein sequence ID" value="RTG91240.1"/>
    <property type="molecule type" value="Genomic_DNA"/>
</dbReference>
<evidence type="ECO:0000256" key="3">
    <source>
        <dbReference type="ARBA" id="ARBA00022737"/>
    </source>
</evidence>
<dbReference type="GO" id="GO:0005634">
    <property type="term" value="C:nucleus"/>
    <property type="evidence" value="ECO:0007669"/>
    <property type="project" value="UniProtKB-SubCell"/>
</dbReference>
<feature type="compositionally biased region" description="Acidic residues" evidence="8">
    <location>
        <begin position="256"/>
        <end position="268"/>
    </location>
</feature>
<dbReference type="Proteomes" id="UP000290809">
    <property type="component" value="Unassembled WGS sequence"/>
</dbReference>
<dbReference type="STRING" id="6184.A0A430QU54"/>
<dbReference type="SUPFAM" id="SSF57667">
    <property type="entry name" value="beta-beta-alpha zinc fingers"/>
    <property type="match status" value="2"/>
</dbReference>
<dbReference type="PROSITE" id="PS00028">
    <property type="entry name" value="ZINC_FINGER_C2H2_1"/>
    <property type="match status" value="2"/>
</dbReference>
<keyword evidence="2" id="KW-0479">Metal-binding</keyword>